<dbReference type="InterPro" id="IPR038765">
    <property type="entry name" value="Papain-like_cys_pep_sf"/>
</dbReference>
<dbReference type="InterPro" id="IPR002931">
    <property type="entry name" value="Transglutaminase-like"/>
</dbReference>
<protein>
    <submittedName>
        <fullName evidence="3">Transglutaminase domain protein</fullName>
    </submittedName>
</protein>
<keyword evidence="1" id="KW-0472">Membrane</keyword>
<proteinExistence type="predicted"/>
<accession>A0A0G0DR03</accession>
<keyword evidence="1" id="KW-1133">Transmembrane helix</keyword>
<dbReference type="PANTHER" id="PTHR33490:SF6">
    <property type="entry name" value="SLL1049 PROTEIN"/>
    <property type="match status" value="1"/>
</dbReference>
<evidence type="ECO:0000259" key="2">
    <source>
        <dbReference type="SMART" id="SM00460"/>
    </source>
</evidence>
<dbReference type="Proteomes" id="UP000033866">
    <property type="component" value="Unassembled WGS sequence"/>
</dbReference>
<organism evidence="3 4">
    <name type="scientific">candidate division WS6 bacterium GW2011_GWE1_34_7</name>
    <dbReference type="NCBI Taxonomy" id="1619093"/>
    <lineage>
        <taxon>Bacteria</taxon>
        <taxon>Candidatus Dojkabacteria</taxon>
    </lineage>
</organism>
<dbReference type="EMBL" id="LBPV01000019">
    <property type="protein sequence ID" value="KKP65510.1"/>
    <property type="molecule type" value="Genomic_DNA"/>
</dbReference>
<dbReference type="Pfam" id="PF01841">
    <property type="entry name" value="Transglut_core"/>
    <property type="match status" value="1"/>
</dbReference>
<dbReference type="AlphaFoldDB" id="A0A0G0DR03"/>
<dbReference type="Gene3D" id="3.10.620.30">
    <property type="match status" value="1"/>
</dbReference>
<dbReference type="PANTHER" id="PTHR33490">
    <property type="entry name" value="BLR5614 PROTEIN-RELATED"/>
    <property type="match status" value="1"/>
</dbReference>
<evidence type="ECO:0000313" key="3">
    <source>
        <dbReference type="EMBL" id="KKP65510.1"/>
    </source>
</evidence>
<keyword evidence="1" id="KW-0812">Transmembrane</keyword>
<comment type="caution">
    <text evidence="3">The sequence shown here is derived from an EMBL/GenBank/DDBJ whole genome shotgun (WGS) entry which is preliminary data.</text>
</comment>
<sequence>MDIYKLLTKIVLFLPILLLLTKETHAVLYDFEMINNTKIRYTTGQDYVEVDTEFIRQVQNREYFFSTKGEKIFHIPDSSSGKDYEIELERQYKRESISVVNNLGKKVAYTVEELELGQGMYIKVPNYKETVYGSPYKVTLSYRTHIYVRAVKDWVAIQVPALHEDTQFTQVDETSDTNTRIEYNLDVIVDNNIPTLSKIFPSQYTKSTDSTNTIYSFNGEDRIESPVYIEFGTKRIYRFETKLKTPKTDNIVPEKYSSAINALSTNIYQIPLPREFAETNQKVMIEEIYPKPKKITMDLEGNIIGTFEVPANKDSAIYIYGYIWVEQNDYENIRDIPNYKYTEYRELVKKDSKLTQYLLPTKFWETTDTFIQTKALELSTDQEYITDVIEKDYAYINDVLEYDYSKADSDNERIGAKAALQGGSSVCMEYSDSMIALLRAQGIPARAAVGYINLGGIKDSEGNVPHQWVQVWVPEYGWLSIDPTYESVNMQIGTNIDSILWETFYDDDETNLGIYTADKIDLSSFTKDNYVISVYAINEQEIPEIDSLFSYSDIAIGQDGGMEDTLNILVKTTSLGKALIIVLPITVVLILLILLLSLITILVRRIKSRKVYQNQ</sequence>
<feature type="domain" description="Transglutaminase-like" evidence="2">
    <location>
        <begin position="419"/>
        <end position="485"/>
    </location>
</feature>
<evidence type="ECO:0000256" key="1">
    <source>
        <dbReference type="SAM" id="Phobius"/>
    </source>
</evidence>
<dbReference type="SUPFAM" id="SSF54001">
    <property type="entry name" value="Cysteine proteinases"/>
    <property type="match status" value="1"/>
</dbReference>
<reference evidence="3 4" key="1">
    <citation type="journal article" date="2015" name="Nature">
        <title>rRNA introns, odd ribosomes, and small enigmatic genomes across a large radiation of phyla.</title>
        <authorList>
            <person name="Brown C.T."/>
            <person name="Hug L.A."/>
            <person name="Thomas B.C."/>
            <person name="Sharon I."/>
            <person name="Castelle C.J."/>
            <person name="Singh A."/>
            <person name="Wilkins M.J."/>
            <person name="Williams K.H."/>
            <person name="Banfield J.F."/>
        </authorList>
    </citation>
    <scope>NUCLEOTIDE SEQUENCE [LARGE SCALE GENOMIC DNA]</scope>
</reference>
<feature type="transmembrane region" description="Helical" evidence="1">
    <location>
        <begin position="578"/>
        <end position="603"/>
    </location>
</feature>
<gene>
    <name evidence="3" type="ORF">UR61_C0019G0003</name>
</gene>
<evidence type="ECO:0000313" key="4">
    <source>
        <dbReference type="Proteomes" id="UP000033866"/>
    </source>
</evidence>
<dbReference type="SMART" id="SM00460">
    <property type="entry name" value="TGc"/>
    <property type="match status" value="1"/>
</dbReference>
<name>A0A0G0DR03_9BACT</name>